<accession>A0A512BIG1</accession>
<evidence type="ECO:0000259" key="1">
    <source>
        <dbReference type="Pfam" id="PF18962"/>
    </source>
</evidence>
<dbReference type="NCBIfam" id="TIGR04183">
    <property type="entry name" value="Por_Secre_tail"/>
    <property type="match status" value="1"/>
</dbReference>
<dbReference type="Pfam" id="PF18962">
    <property type="entry name" value="Por_Secre_tail"/>
    <property type="match status" value="1"/>
</dbReference>
<feature type="domain" description="Secretion system C-terminal sorting" evidence="1">
    <location>
        <begin position="89"/>
        <end position="159"/>
    </location>
</feature>
<dbReference type="Proteomes" id="UP000321513">
    <property type="component" value="Unassembled WGS sequence"/>
</dbReference>
<reference evidence="2 3" key="1">
    <citation type="submission" date="2019-07" db="EMBL/GenBank/DDBJ databases">
        <title>Whole genome shotgun sequence of Segetibacter aerophilus NBRC 106135.</title>
        <authorList>
            <person name="Hosoyama A."/>
            <person name="Uohara A."/>
            <person name="Ohji S."/>
            <person name="Ichikawa N."/>
        </authorList>
    </citation>
    <scope>NUCLEOTIDE SEQUENCE [LARGE SCALE GENOMIC DNA]</scope>
    <source>
        <strain evidence="2 3">NBRC 106135</strain>
    </source>
</reference>
<sequence length="167" mass="18170">MKLHLYLITIAAATSTNSFAQKENHSVIAAAGEVSKSSDLILEWTLGEPAVESVSTSSSLYTQGFHQPLLEVKRTNVADNTTPKNVFRIFPNPATSILNIQINKPVDERLLVTLVDVTGKVLLNSTLPQDAIASKLDVSRYPHGTYVLRITNAAGSIHSEFKVIKAK</sequence>
<gene>
    <name evidence="2" type="ORF">SAE01_42640</name>
</gene>
<proteinExistence type="predicted"/>
<name>A0A512BIG1_9BACT</name>
<keyword evidence="3" id="KW-1185">Reference proteome</keyword>
<organism evidence="2 3">
    <name type="scientific">Segetibacter aerophilus</name>
    <dbReference type="NCBI Taxonomy" id="670293"/>
    <lineage>
        <taxon>Bacteria</taxon>
        <taxon>Pseudomonadati</taxon>
        <taxon>Bacteroidota</taxon>
        <taxon>Chitinophagia</taxon>
        <taxon>Chitinophagales</taxon>
        <taxon>Chitinophagaceae</taxon>
        <taxon>Segetibacter</taxon>
    </lineage>
</organism>
<dbReference type="EMBL" id="BJYT01000028">
    <property type="protein sequence ID" value="GEO11768.1"/>
    <property type="molecule type" value="Genomic_DNA"/>
</dbReference>
<evidence type="ECO:0000313" key="2">
    <source>
        <dbReference type="EMBL" id="GEO11768.1"/>
    </source>
</evidence>
<dbReference type="Gene3D" id="2.60.40.3080">
    <property type="match status" value="1"/>
</dbReference>
<protein>
    <recommendedName>
        <fullName evidence="1">Secretion system C-terminal sorting domain-containing protein</fullName>
    </recommendedName>
</protein>
<dbReference type="OrthoDB" id="9800925at2"/>
<evidence type="ECO:0000313" key="3">
    <source>
        <dbReference type="Proteomes" id="UP000321513"/>
    </source>
</evidence>
<dbReference type="RefSeq" id="WP_147205883.1">
    <property type="nucleotide sequence ID" value="NZ_BJYT01000028.1"/>
</dbReference>
<dbReference type="InterPro" id="IPR026444">
    <property type="entry name" value="Secre_tail"/>
</dbReference>
<comment type="caution">
    <text evidence="2">The sequence shown here is derived from an EMBL/GenBank/DDBJ whole genome shotgun (WGS) entry which is preliminary data.</text>
</comment>
<dbReference type="AlphaFoldDB" id="A0A512BIG1"/>